<dbReference type="EMBL" id="JALBCA010000088">
    <property type="protein sequence ID" value="KAI2383557.1"/>
    <property type="molecule type" value="Genomic_DNA"/>
</dbReference>
<name>A0ACB8UTI4_9EURO</name>
<reference evidence="1" key="1">
    <citation type="journal article" date="2022" name="bioRxiv">
        <title>Population genetic analysis of Ophidiomyces ophidiicola, the causative agent of snake fungal disease, indicates recent introductions to the USA.</title>
        <authorList>
            <person name="Ladner J.T."/>
            <person name="Palmer J.M."/>
            <person name="Ettinger C.L."/>
            <person name="Stajich J.E."/>
            <person name="Farrell T.M."/>
            <person name="Glorioso B.M."/>
            <person name="Lawson B."/>
            <person name="Price S.J."/>
            <person name="Stengle A.G."/>
            <person name="Grear D.A."/>
            <person name="Lorch J.M."/>
        </authorList>
    </citation>
    <scope>NUCLEOTIDE SEQUENCE</scope>
    <source>
        <strain evidence="1">NWHC 24266-5</strain>
    </source>
</reference>
<evidence type="ECO:0000313" key="1">
    <source>
        <dbReference type="EMBL" id="KAI2383557.1"/>
    </source>
</evidence>
<organism evidence="1">
    <name type="scientific">Ophidiomyces ophidiicola</name>
    <dbReference type="NCBI Taxonomy" id="1387563"/>
    <lineage>
        <taxon>Eukaryota</taxon>
        <taxon>Fungi</taxon>
        <taxon>Dikarya</taxon>
        <taxon>Ascomycota</taxon>
        <taxon>Pezizomycotina</taxon>
        <taxon>Eurotiomycetes</taxon>
        <taxon>Eurotiomycetidae</taxon>
        <taxon>Onygenales</taxon>
        <taxon>Onygenaceae</taxon>
        <taxon>Ophidiomyces</taxon>
    </lineage>
</organism>
<comment type="caution">
    <text evidence="1">The sequence shown here is derived from an EMBL/GenBank/DDBJ whole genome shotgun (WGS) entry which is preliminary data.</text>
</comment>
<protein>
    <submittedName>
        <fullName evidence="1">Uncharacterized protein</fullName>
    </submittedName>
</protein>
<accession>A0ACB8UTI4</accession>
<proteinExistence type="predicted"/>
<sequence length="809" mass="89739">MLPPGAVLFFFSPTSDLSNGAKAWGHLDTDANEEALQLSMMTLSIRWQRVEIAKNNHRNSKGDVGHRNSPEQTQVVEAPREARMPELCLTARHHDQTARIQPAEDFGAGLSVLPREEDQVRYPTPQLQLVHHPEKGMPSTAIVNALQNEKKALEDVLLLLKRASPDEVPGILESVPIVNGNVVLRRHSPTPAVSDEKKLARPETGHPSDDDGAGISSDEDLDVLPFLSIDEGGKVDSFGPSSALQGPTKPILPTELPVAEHVRNQLIANAILQRQREHDLCYRQDIFGVPMELAKHLLDLHWNRQHHTFLLTYRPAIMRDLVQSGPYCSEFLITAIFACSSKYSQRIEVRDNPVDPTSSGRRFFARCGQLLAERSLLNSSSIATLVGLLLLGSTYNARGDTSKGWLYTGYALRMVYDLGLHLDYKATTANAEDIEIRRRVFWGAFICDKLQSLYLGRPMTIHLRDVHVSRNFMDTMEEKELWTPYVDPLIPAENMAGIPRNPTPIHSVSTFQQLCLLSRIMTKIINRFYVVGATAADARASLQSIDDALISWKDSLPTDLKFEPWSDNPIAQQARPAPNVMILSALYHSLVILLHRPFISDGHLRSAVPPASSWKRCSTAARNITSIVVAYQATYTLRGAPYLMSYAVYVACTIHVRNAAATERDQPAENSSLLSTSLHSLDELSLPNVGISKPASIIRNIMATNGIKLVSGMAPILTPSSHRIPRINIKFQEPRGVDIHSPSSLDLDAILRMFPSRSPIPEGLEQPTTFGPGFSLSNDPYAPEDLLYGFMNGETPSFTDFTADGVFRM</sequence>
<gene>
    <name evidence="1" type="ORF">LOY88_005193</name>
</gene>